<proteinExistence type="predicted"/>
<sequence>MVQAKDIMLRKLGVPIPSDEADTRDFDREVLADMVQARMNVLADEKQRLDRIEMESRDQVAEINRLKETIATQLNKDYIPGVSTSFDALLHDKQKEIDNLRKAIRGGNFGEANHMLHQEKDAELSKLRPLSGEVETLKQALIEAKKEAARVEEENRVNGVAEQRRLNEARVNAGKERSDEISALRARQVARVAALESRLQERDEELDTLKNKIAGLNLQLRKAERALASSHKTQQPQSSDRPTIDEPRQCFNDPSSKQNTSTETEDYLRRSLDEKDQEYRELQQNFVVLAQQHREKVGELEELKARLANDKERCENEKSLLRQQIIELEKSPEEVTQVHGSQSSTVASPGTNELQFGSTASESSSKANETSYAQLEKQLVDSKNSYEAMVSVETDLRAQVDSLSKVIQAKEAREHELLNQISTSKEELEAKLAHAQGLSKQVATATLQRSTALEETTKFKKQLEEAISEGRADRAKLEKSNTDLQAQCDQLRQEGIREISSRDSQIQKLQLDAATGKQTIRDLEQRLSALKVENENQDQVIRMLKKELQAEKDRYLIDVNNLKNDVDHAQREAEKATNGRKDDVRLSREREARAIDEESSEIKKLQEKVDFYKMENNDLRENGKEAWKNILKRKNEELQKKESDLSYANSRIRHWHKLYNLFHRRYEGLERNQAFKEGEVTYAEARAGLFMGSDSNISDAMEKCAKFIEDLEAEVGRLKEEVEKLRKYDEKVVEEEMDMDEKTIE</sequence>
<keyword evidence="4" id="KW-1185">Reference proteome</keyword>
<evidence type="ECO:0000313" key="4">
    <source>
        <dbReference type="Proteomes" id="UP001578633"/>
    </source>
</evidence>
<feature type="compositionally biased region" description="Polar residues" evidence="2">
    <location>
        <begin position="230"/>
        <end position="241"/>
    </location>
</feature>
<feature type="region of interest" description="Disordered" evidence="2">
    <location>
        <begin position="332"/>
        <end position="369"/>
    </location>
</feature>
<comment type="caution">
    <text evidence="3">The sequence shown here is derived from an EMBL/GenBank/DDBJ whole genome shotgun (WGS) entry which is preliminary data.</text>
</comment>
<keyword evidence="1" id="KW-0175">Coiled coil</keyword>
<feature type="coiled-coil region" evidence="1">
    <location>
        <begin position="407"/>
        <end position="651"/>
    </location>
</feature>
<accession>A0ABR3UIN1</accession>
<gene>
    <name evidence="3" type="ORF">ACET3X_006107</name>
</gene>
<feature type="compositionally biased region" description="Polar residues" evidence="2">
    <location>
        <begin position="338"/>
        <end position="369"/>
    </location>
</feature>
<reference evidence="3 4" key="1">
    <citation type="submission" date="2024-09" db="EMBL/GenBank/DDBJ databases">
        <title>T2T genomes of carrot and Alternaria dauci and their utility for understanding host-pathogen interaction during carrot leaf blight disease.</title>
        <authorList>
            <person name="Liu W."/>
            <person name="Xu S."/>
            <person name="Ou C."/>
            <person name="Liu X."/>
            <person name="Zhuang F."/>
            <person name="Deng X.W."/>
        </authorList>
    </citation>
    <scope>NUCLEOTIDE SEQUENCE [LARGE SCALE GENOMIC DNA]</scope>
    <source>
        <strain evidence="3 4">A2016</strain>
    </source>
</reference>
<feature type="compositionally biased region" description="Polar residues" evidence="2">
    <location>
        <begin position="252"/>
        <end position="262"/>
    </location>
</feature>
<protein>
    <submittedName>
        <fullName evidence="3">Uncharacterized protein</fullName>
    </submittedName>
</protein>
<feature type="coiled-coil region" evidence="1">
    <location>
        <begin position="701"/>
        <end position="745"/>
    </location>
</feature>
<evidence type="ECO:0000313" key="3">
    <source>
        <dbReference type="EMBL" id="KAL1795883.1"/>
    </source>
</evidence>
<feature type="region of interest" description="Disordered" evidence="2">
    <location>
        <begin position="226"/>
        <end position="267"/>
    </location>
</feature>
<dbReference type="GeneID" id="96086429"/>
<dbReference type="RefSeq" id="XP_069306467.1">
    <property type="nucleotide sequence ID" value="XM_069452282.1"/>
</dbReference>
<organism evidence="3 4">
    <name type="scientific">Alternaria dauci</name>
    <dbReference type="NCBI Taxonomy" id="48095"/>
    <lineage>
        <taxon>Eukaryota</taxon>
        <taxon>Fungi</taxon>
        <taxon>Dikarya</taxon>
        <taxon>Ascomycota</taxon>
        <taxon>Pezizomycotina</taxon>
        <taxon>Dothideomycetes</taxon>
        <taxon>Pleosporomycetidae</taxon>
        <taxon>Pleosporales</taxon>
        <taxon>Pleosporineae</taxon>
        <taxon>Pleosporaceae</taxon>
        <taxon>Alternaria</taxon>
        <taxon>Alternaria sect. Porri</taxon>
    </lineage>
</organism>
<feature type="coiled-coil region" evidence="1">
    <location>
        <begin position="42"/>
        <end position="69"/>
    </location>
</feature>
<dbReference type="EMBL" id="JBHGVX010000005">
    <property type="protein sequence ID" value="KAL1795883.1"/>
    <property type="molecule type" value="Genomic_DNA"/>
</dbReference>
<name>A0ABR3UIN1_9PLEO</name>
<dbReference type="Proteomes" id="UP001578633">
    <property type="component" value="Chromosome 5"/>
</dbReference>
<evidence type="ECO:0000256" key="2">
    <source>
        <dbReference type="SAM" id="MobiDB-lite"/>
    </source>
</evidence>
<feature type="coiled-coil region" evidence="1">
    <location>
        <begin position="192"/>
        <end position="226"/>
    </location>
</feature>
<evidence type="ECO:0000256" key="1">
    <source>
        <dbReference type="SAM" id="Coils"/>
    </source>
</evidence>